<keyword evidence="4 8" id="KW-0479">Metal-binding</keyword>
<dbReference type="PATRIC" id="fig|1331060.3.peg.421"/>
<sequence>MSGLYMLDTNTVSELARNPQGSVAARIAEVGPDAICVSIITAAELRYGCARAGSPRLLAQIEAILDSLQILALDVPADTEYAGIRAELEAAGKPIGPNDWFIAAHAYALEAVLVTANITDFSRIRALKVENWIADLH</sequence>
<evidence type="ECO:0000256" key="7">
    <source>
        <dbReference type="ARBA" id="ARBA00038093"/>
    </source>
</evidence>
<comment type="cofactor">
    <cofactor evidence="1 8">
        <name>Mg(2+)</name>
        <dbReference type="ChEBI" id="CHEBI:18420"/>
    </cofactor>
</comment>
<accession>T0J2T6</accession>
<dbReference type="GO" id="GO:0016787">
    <property type="term" value="F:hydrolase activity"/>
    <property type="evidence" value="ECO:0007669"/>
    <property type="project" value="UniProtKB-KW"/>
</dbReference>
<keyword evidence="3 8" id="KW-0540">Nuclease</keyword>
<keyword evidence="2 8" id="KW-1277">Toxin-antitoxin system</keyword>
<dbReference type="GO" id="GO:0004540">
    <property type="term" value="F:RNA nuclease activity"/>
    <property type="evidence" value="ECO:0007669"/>
    <property type="project" value="InterPro"/>
</dbReference>
<protein>
    <recommendedName>
        <fullName evidence="8">Ribonuclease VapC</fullName>
        <shortName evidence="8">RNase VapC</shortName>
        <ecNumber evidence="8">3.1.-.-</ecNumber>
    </recommendedName>
    <alternativeName>
        <fullName evidence="8">Toxin VapC</fullName>
    </alternativeName>
</protein>
<dbReference type="eggNOG" id="COG1487">
    <property type="taxonomic scope" value="Bacteria"/>
</dbReference>
<dbReference type="InterPro" id="IPR029060">
    <property type="entry name" value="PIN-like_dom_sf"/>
</dbReference>
<proteinExistence type="inferred from homology"/>
<comment type="caution">
    <text evidence="10">The sequence shown here is derived from an EMBL/GenBank/DDBJ whole genome shotgun (WGS) entry which is preliminary data.</text>
</comment>
<comment type="function">
    <text evidence="8">Toxic component of a toxin-antitoxin (TA) system. An RNase.</text>
</comment>
<feature type="domain" description="PIN" evidence="9">
    <location>
        <begin position="5"/>
        <end position="125"/>
    </location>
</feature>
<feature type="binding site" evidence="8">
    <location>
        <position position="99"/>
    </location>
    <ligand>
        <name>Mg(2+)</name>
        <dbReference type="ChEBI" id="CHEBI:18420"/>
    </ligand>
</feature>
<dbReference type="GO" id="GO:0000287">
    <property type="term" value="F:magnesium ion binding"/>
    <property type="evidence" value="ECO:0007669"/>
    <property type="project" value="UniProtKB-UniRule"/>
</dbReference>
<evidence type="ECO:0000313" key="10">
    <source>
        <dbReference type="EMBL" id="EQB18435.1"/>
    </source>
</evidence>
<dbReference type="GO" id="GO:0090729">
    <property type="term" value="F:toxin activity"/>
    <property type="evidence" value="ECO:0007669"/>
    <property type="project" value="UniProtKB-KW"/>
</dbReference>
<dbReference type="EC" id="3.1.-.-" evidence="8"/>
<evidence type="ECO:0000256" key="8">
    <source>
        <dbReference type="HAMAP-Rule" id="MF_00265"/>
    </source>
</evidence>
<feature type="binding site" evidence="8">
    <location>
        <position position="8"/>
    </location>
    <ligand>
        <name>Mg(2+)</name>
        <dbReference type="ChEBI" id="CHEBI:18420"/>
    </ligand>
</feature>
<dbReference type="InterPro" id="IPR050556">
    <property type="entry name" value="Type_II_TA_system_RNase"/>
</dbReference>
<dbReference type="Proteomes" id="UP000015531">
    <property type="component" value="Unassembled WGS sequence"/>
</dbReference>
<keyword evidence="11" id="KW-1185">Reference proteome</keyword>
<evidence type="ECO:0000256" key="3">
    <source>
        <dbReference type="ARBA" id="ARBA00022722"/>
    </source>
</evidence>
<dbReference type="InterPro" id="IPR002716">
    <property type="entry name" value="PIN_dom"/>
</dbReference>
<dbReference type="AlphaFoldDB" id="T0J2T6"/>
<dbReference type="Gene3D" id="3.40.50.1010">
    <property type="entry name" value="5'-nuclease"/>
    <property type="match status" value="1"/>
</dbReference>
<dbReference type="HAMAP" id="MF_00265">
    <property type="entry name" value="VapC_Nob1"/>
    <property type="match status" value="1"/>
</dbReference>
<keyword evidence="5 8" id="KW-0378">Hydrolase</keyword>
<keyword evidence="6 8" id="KW-0460">Magnesium</keyword>
<name>T0J2T6_9SPHN</name>
<dbReference type="Pfam" id="PF01850">
    <property type="entry name" value="PIN"/>
    <property type="match status" value="1"/>
</dbReference>
<evidence type="ECO:0000256" key="6">
    <source>
        <dbReference type="ARBA" id="ARBA00022842"/>
    </source>
</evidence>
<dbReference type="PANTHER" id="PTHR33653">
    <property type="entry name" value="RIBONUCLEASE VAPC2"/>
    <property type="match status" value="1"/>
</dbReference>
<reference evidence="10 11" key="1">
    <citation type="journal article" date="2013" name="Genome Announc.">
        <title>Draft Genome Sequence of Sphingobium lactosutens Strain DS20T, Isolated from a Hexachlorocyclohexane Dumpsite.</title>
        <authorList>
            <person name="Kumar R."/>
            <person name="Dwivedi V."/>
            <person name="Negi V."/>
            <person name="Khurana J.P."/>
            <person name="Lal R."/>
        </authorList>
    </citation>
    <scope>NUCLEOTIDE SEQUENCE [LARGE SCALE GENOMIC DNA]</scope>
    <source>
        <strain evidence="10 11">DS20</strain>
    </source>
</reference>
<evidence type="ECO:0000256" key="4">
    <source>
        <dbReference type="ARBA" id="ARBA00022723"/>
    </source>
</evidence>
<comment type="similarity">
    <text evidence="7 8">Belongs to the PINc/VapC protein family.</text>
</comment>
<evidence type="ECO:0000313" key="11">
    <source>
        <dbReference type="Proteomes" id="UP000015531"/>
    </source>
</evidence>
<keyword evidence="8" id="KW-0800">Toxin</keyword>
<dbReference type="EMBL" id="ATDP01000050">
    <property type="protein sequence ID" value="EQB18435.1"/>
    <property type="molecule type" value="Genomic_DNA"/>
</dbReference>
<evidence type="ECO:0000259" key="9">
    <source>
        <dbReference type="Pfam" id="PF01850"/>
    </source>
</evidence>
<dbReference type="PANTHER" id="PTHR33653:SF1">
    <property type="entry name" value="RIBONUCLEASE VAPC2"/>
    <property type="match status" value="1"/>
</dbReference>
<evidence type="ECO:0000256" key="1">
    <source>
        <dbReference type="ARBA" id="ARBA00001946"/>
    </source>
</evidence>
<dbReference type="OrthoDB" id="9796690at2"/>
<gene>
    <name evidence="8" type="primary">vapC</name>
    <name evidence="10" type="ORF">RLDS_02345</name>
</gene>
<organism evidence="10 11">
    <name type="scientific">Sphingobium lactosutens DS20</name>
    <dbReference type="NCBI Taxonomy" id="1331060"/>
    <lineage>
        <taxon>Bacteria</taxon>
        <taxon>Pseudomonadati</taxon>
        <taxon>Pseudomonadota</taxon>
        <taxon>Alphaproteobacteria</taxon>
        <taxon>Sphingomonadales</taxon>
        <taxon>Sphingomonadaceae</taxon>
        <taxon>Sphingobium</taxon>
    </lineage>
</organism>
<dbReference type="InterPro" id="IPR022907">
    <property type="entry name" value="VapC_family"/>
</dbReference>
<evidence type="ECO:0000256" key="2">
    <source>
        <dbReference type="ARBA" id="ARBA00022649"/>
    </source>
</evidence>
<dbReference type="SUPFAM" id="SSF88723">
    <property type="entry name" value="PIN domain-like"/>
    <property type="match status" value="1"/>
</dbReference>
<dbReference type="CDD" id="cd18748">
    <property type="entry name" value="PIN_VapC4-5_FitB-like"/>
    <property type="match status" value="1"/>
</dbReference>
<evidence type="ECO:0000256" key="5">
    <source>
        <dbReference type="ARBA" id="ARBA00022801"/>
    </source>
</evidence>